<protein>
    <submittedName>
        <fullName evidence="1">Alkaline phosphatase D</fullName>
        <ecNumber evidence="1">3.1.3.1</ecNumber>
    </submittedName>
</protein>
<dbReference type="RefSeq" id="WP_310262647.1">
    <property type="nucleotide sequence ID" value="NZ_JAVDXU010000001.1"/>
</dbReference>
<organism evidence="1 2">
    <name type="scientific">Roseateles saccharophilus</name>
    <name type="common">Pseudomonas saccharophila</name>
    <dbReference type="NCBI Taxonomy" id="304"/>
    <lineage>
        <taxon>Bacteria</taxon>
        <taxon>Pseudomonadati</taxon>
        <taxon>Pseudomonadota</taxon>
        <taxon>Betaproteobacteria</taxon>
        <taxon>Burkholderiales</taxon>
        <taxon>Sphaerotilaceae</taxon>
        <taxon>Roseateles</taxon>
    </lineage>
</organism>
<sequence length="322" mass="35314">MMKLAFTSCMLQQRFESQPVWSRIQALDPDYLVLLGNAIHLDIDATPSRMSPGEFAAHAHGLYRSQLAVPEFDALLRHMVAKGGRRVFAIWGEHDFLWHEAAGADIVHNAEHAAKLEPSRVLFQLFQQALVGVGSFPAQLDDITPPTPPETAPLHESLPLGDDVWLHLTDGRSQRTGTWLVPQDQRALLGLSQLDALATAIATTAPGTLHLVASASTSADWQDYPREWTALGDIAARHRLLMLSGGLQRNAFASHIEAPGWPLHETTSSGAAVRDAVLYGAEVENFALAEIEAADVRIRFFDRHGEALPRRIGREAWNLAAA</sequence>
<dbReference type="InterPro" id="IPR029052">
    <property type="entry name" value="Metallo-depent_PP-like"/>
</dbReference>
<keyword evidence="1" id="KW-0378">Hydrolase</keyword>
<proteinExistence type="predicted"/>
<name>A0ABU1YJ12_ROSSA</name>
<keyword evidence="2" id="KW-1185">Reference proteome</keyword>
<evidence type="ECO:0000313" key="2">
    <source>
        <dbReference type="Proteomes" id="UP001180453"/>
    </source>
</evidence>
<dbReference type="EMBL" id="JAVDXU010000001">
    <property type="protein sequence ID" value="MDR7268708.1"/>
    <property type="molecule type" value="Genomic_DNA"/>
</dbReference>
<dbReference type="EC" id="3.1.3.1" evidence="1"/>
<dbReference type="Gene3D" id="3.60.21.70">
    <property type="entry name" value="PhoD-like phosphatase"/>
    <property type="match status" value="1"/>
</dbReference>
<accession>A0ABU1YJ12</accession>
<reference evidence="1 2" key="1">
    <citation type="submission" date="2023-07" db="EMBL/GenBank/DDBJ databases">
        <title>Sorghum-associated microbial communities from plants grown in Nebraska, USA.</title>
        <authorList>
            <person name="Schachtman D."/>
        </authorList>
    </citation>
    <scope>NUCLEOTIDE SEQUENCE [LARGE SCALE GENOMIC DNA]</scope>
    <source>
        <strain evidence="1 2">BE314</strain>
    </source>
</reference>
<gene>
    <name evidence="1" type="ORF">J2X20_001337</name>
</gene>
<evidence type="ECO:0000313" key="1">
    <source>
        <dbReference type="EMBL" id="MDR7268708.1"/>
    </source>
</evidence>
<dbReference type="GO" id="GO:0004035">
    <property type="term" value="F:alkaline phosphatase activity"/>
    <property type="evidence" value="ECO:0007669"/>
    <property type="project" value="UniProtKB-EC"/>
</dbReference>
<dbReference type="SUPFAM" id="SSF56300">
    <property type="entry name" value="Metallo-dependent phosphatases"/>
    <property type="match status" value="1"/>
</dbReference>
<dbReference type="PANTHER" id="PTHR33987">
    <property type="entry name" value="CALCINEURIN-LIKE METALLO-PHOSPHOESTERASE SUPERFAMILY PROTEIN"/>
    <property type="match status" value="1"/>
</dbReference>
<dbReference type="PANTHER" id="PTHR33987:SF1">
    <property type="entry name" value="CALCINEURIN-LIKE METALLO-PHOSPHOESTERASE SUPERFAMILY PROTEIN"/>
    <property type="match status" value="1"/>
</dbReference>
<dbReference type="InterPro" id="IPR038607">
    <property type="entry name" value="PhoD-like_sf"/>
</dbReference>
<comment type="caution">
    <text evidence="1">The sequence shown here is derived from an EMBL/GenBank/DDBJ whole genome shotgun (WGS) entry which is preliminary data.</text>
</comment>
<dbReference type="Proteomes" id="UP001180453">
    <property type="component" value="Unassembled WGS sequence"/>
</dbReference>